<proteinExistence type="predicted"/>
<name>A0A086N795_9ACTN</name>
<keyword evidence="3" id="KW-1185">Reference proteome</keyword>
<feature type="region of interest" description="Disordered" evidence="1">
    <location>
        <begin position="1"/>
        <end position="84"/>
    </location>
</feature>
<evidence type="ECO:0000313" key="3">
    <source>
        <dbReference type="Proteomes" id="UP000029095"/>
    </source>
</evidence>
<reference evidence="2 3" key="1">
    <citation type="submission" date="2014-05" db="EMBL/GenBank/DDBJ databases">
        <title>Complete genome sequence of the Streptomyces mutabilis TRM45540.</title>
        <authorList>
            <person name="Luo X."/>
            <person name="Zhang L."/>
        </authorList>
    </citation>
    <scope>NUCLEOTIDE SEQUENCE [LARGE SCALE GENOMIC DNA]</scope>
    <source>
        <strain evidence="2 3">TRM45540</strain>
    </source>
</reference>
<evidence type="ECO:0000313" key="2">
    <source>
        <dbReference type="EMBL" id="KFG77013.1"/>
    </source>
</evidence>
<gene>
    <name evidence="2" type="ORF">FM21_13395</name>
</gene>
<dbReference type="AlphaFoldDB" id="A0A086N795"/>
<dbReference type="HOGENOM" id="CLU_1874301_0_0_11"/>
<protein>
    <submittedName>
        <fullName evidence="2">Uncharacterized protein</fullName>
    </submittedName>
</protein>
<accession>A0A086N795</accession>
<feature type="compositionally biased region" description="Low complexity" evidence="1">
    <location>
        <begin position="61"/>
        <end position="82"/>
    </location>
</feature>
<sequence>MPDRLAQGCETRDQEAEQQPGDQRPDAAAQPVAVEVQQAVGDTGPARPWWASRNTGPAGRAPMPLTTTTTPSASRAAPSAATEAQEPMLTAIQREEQALSGGVVVDRGGHAGHLQGTPCRSARKLYSTTSTVEEDL</sequence>
<organism evidence="2 3">
    <name type="scientific">Streptomyces mutabilis</name>
    <dbReference type="NCBI Taxonomy" id="67332"/>
    <lineage>
        <taxon>Bacteria</taxon>
        <taxon>Bacillati</taxon>
        <taxon>Actinomycetota</taxon>
        <taxon>Actinomycetes</taxon>
        <taxon>Kitasatosporales</taxon>
        <taxon>Streptomycetaceae</taxon>
        <taxon>Streptomyces</taxon>
    </lineage>
</organism>
<evidence type="ECO:0000256" key="1">
    <source>
        <dbReference type="SAM" id="MobiDB-lite"/>
    </source>
</evidence>
<dbReference type="Proteomes" id="UP000029095">
    <property type="component" value="Unassembled WGS sequence"/>
</dbReference>
<comment type="caution">
    <text evidence="2">The sequence shown here is derived from an EMBL/GenBank/DDBJ whole genome shotgun (WGS) entry which is preliminary data.</text>
</comment>
<feature type="compositionally biased region" description="Low complexity" evidence="1">
    <location>
        <begin position="27"/>
        <end position="40"/>
    </location>
</feature>
<dbReference type="STRING" id="1915400.FM21_13395"/>
<dbReference type="EMBL" id="JNFQ01000001">
    <property type="protein sequence ID" value="KFG77013.1"/>
    <property type="molecule type" value="Genomic_DNA"/>
</dbReference>